<dbReference type="InterPro" id="IPR054491">
    <property type="entry name" value="MGH1-like_GH"/>
</dbReference>
<feature type="domain" description="Mannosylglycerate hydrolase MGH1-like glycoside hydrolase" evidence="4">
    <location>
        <begin position="266"/>
        <end position="590"/>
    </location>
</feature>
<proteinExistence type="inferred from homology"/>
<accession>A0A067Z5F1</accession>
<dbReference type="AlphaFoldDB" id="A0A067Z5F1"/>
<dbReference type="InterPro" id="IPR004888">
    <property type="entry name" value="Glycoside_hydrolase_63"/>
</dbReference>
<dbReference type="RefSeq" id="WP_041111701.1">
    <property type="nucleotide sequence ID" value="NZ_CP004373.1"/>
</dbReference>
<protein>
    <submittedName>
        <fullName evidence="5">Putative glycosyl hydrolase</fullName>
    </submittedName>
</protein>
<dbReference type="InterPro" id="IPR008928">
    <property type="entry name" value="6-hairpin_glycosidase_sf"/>
</dbReference>
<dbReference type="GeneID" id="56905639"/>
<evidence type="ECO:0000259" key="4">
    <source>
        <dbReference type="Pfam" id="PF22422"/>
    </source>
</evidence>
<dbReference type="HOGENOM" id="CLU_374192_0_0_5"/>
<reference evidence="5 6" key="1">
    <citation type="journal article" date="2015" name="Appl. Microbiol. Biotechnol.">
        <title>The consequence of an additional NADH dehydrogenase paralog on the growth of Gluconobacter oxydans DSM3504.</title>
        <authorList>
            <person name="Kostner D."/>
            <person name="Luchterhand B."/>
            <person name="Junker A."/>
            <person name="Volland S."/>
            <person name="Daniel R."/>
            <person name="Buchs J."/>
            <person name="Liebl W."/>
            <person name="Ehrenreich A."/>
        </authorList>
    </citation>
    <scope>NUCLEOTIDE SEQUENCE [LARGE SCALE GENOMIC DNA]</scope>
    <source>
        <strain evidence="5">DSM 3504</strain>
    </source>
</reference>
<dbReference type="KEGG" id="goy:GLS_c14140"/>
<dbReference type="InterPro" id="IPR012341">
    <property type="entry name" value="6hp_glycosidase-like_sf"/>
</dbReference>
<dbReference type="PANTHER" id="PTHR10412:SF11">
    <property type="entry name" value="MANNOSYL-OLIGOSACCHARIDE GLUCOSIDASE"/>
    <property type="match status" value="1"/>
</dbReference>
<comment type="similarity">
    <text evidence="1">Belongs to the glycosyl hydrolase 63 family.</text>
</comment>
<dbReference type="SUPFAM" id="SSF48208">
    <property type="entry name" value="Six-hairpin glycosidases"/>
    <property type="match status" value="1"/>
</dbReference>
<dbReference type="PANTHER" id="PTHR10412">
    <property type="entry name" value="MANNOSYL-OLIGOSACCHARIDE GLUCOSIDASE"/>
    <property type="match status" value="1"/>
</dbReference>
<evidence type="ECO:0000256" key="2">
    <source>
        <dbReference type="ARBA" id="ARBA00022801"/>
    </source>
</evidence>
<keyword evidence="3" id="KW-0326">Glycosidase</keyword>
<dbReference type="Gene3D" id="1.50.10.10">
    <property type="match status" value="1"/>
</dbReference>
<evidence type="ECO:0000313" key="6">
    <source>
        <dbReference type="Proteomes" id="UP000031656"/>
    </source>
</evidence>
<dbReference type="GO" id="GO:0006487">
    <property type="term" value="P:protein N-linked glycosylation"/>
    <property type="evidence" value="ECO:0007669"/>
    <property type="project" value="TreeGrafter"/>
</dbReference>
<dbReference type="GO" id="GO:0009311">
    <property type="term" value="P:oligosaccharide metabolic process"/>
    <property type="evidence" value="ECO:0007669"/>
    <property type="project" value="InterPro"/>
</dbReference>
<sequence>MIVESTVPPARAWNTWSDRPAAMTFLPLGIHVTPLLYSTSQRRATLLPPGKDLLFGCHDTDGRLVEFKTRHGGTEIAFRYEKDDPYCLQGAWDGQVLAEWGLRYWLTLCLSAECGATVTYNGEAAVIRLGYRYVALMGNMAPVQVTAHETLEAAAKDFDDNGYFHTSSRGTSAPVIALRFNLEMMRKGRFAAAVADSEELAVAKARAALDGSSAPNPLALPAQTGRHAGALDAVRDVMAWNTMYDGINRRPYTSVSRIWNLGKFAVWYNDQTYAALMTGLLDGQVARENMAVATASATPQGNFACIATSNDSWVDRTQAPNGAFMTWMIYLRHRDRSFLECHYEALSRNQFWWRRERDPDGMGLVSCGTSDVGEALYKGTHFGARNETGMDNSPTHDEAIYDPQTRTLSLLDVGLNCSLALDAECLAHMARALGRIEDAQTFDALAEETRSKIREHLWDSERGIFANRQRHGGFVRSVGPTSFFPLICRAATPEQAHSLIGHLSDPKRFGGPYMIPNVSRDDPAFADNVYWRGRIWPNVNYFIWHGLRRYGFLAEASMLAERSMALFNQSWTERRIAAENYSSTTGEADDQPDTDLFLSWGAMLPMLGVADVMDINPWAGWELHNTGADVTLGPIHTPIGQVVLSVAQGRMILCRGQEEILSWTGTGRLTELTISEGLLSCRIHAADGQQGVLTPGPAYAARIVESRLDGKSLPVTQNPDIDLSHAHPGQRLDLYLTPPDMV</sequence>
<evidence type="ECO:0000256" key="1">
    <source>
        <dbReference type="ARBA" id="ARBA00010833"/>
    </source>
</evidence>
<dbReference type="EMBL" id="CP004373">
    <property type="protein sequence ID" value="AHK71302.1"/>
    <property type="molecule type" value="Genomic_DNA"/>
</dbReference>
<dbReference type="GO" id="GO:0004573">
    <property type="term" value="F:Glc3Man9GlcNAc2 oligosaccharide glucosidase activity"/>
    <property type="evidence" value="ECO:0007669"/>
    <property type="project" value="InterPro"/>
</dbReference>
<gene>
    <name evidence="5" type="ORF">GLS_c14140</name>
</gene>
<organism evidence="5 6">
    <name type="scientific">Gluconobacter oxydans DSM 3504</name>
    <dbReference type="NCBI Taxonomy" id="1288313"/>
    <lineage>
        <taxon>Bacteria</taxon>
        <taxon>Pseudomonadati</taxon>
        <taxon>Pseudomonadota</taxon>
        <taxon>Alphaproteobacteria</taxon>
        <taxon>Acetobacterales</taxon>
        <taxon>Acetobacteraceae</taxon>
        <taxon>Gluconobacter</taxon>
    </lineage>
</organism>
<evidence type="ECO:0000313" key="5">
    <source>
        <dbReference type="EMBL" id="AHK71302.1"/>
    </source>
</evidence>
<name>A0A067Z5F1_GLUOY</name>
<evidence type="ECO:0000256" key="3">
    <source>
        <dbReference type="ARBA" id="ARBA00023295"/>
    </source>
</evidence>
<keyword evidence="2 5" id="KW-0378">Hydrolase</keyword>
<dbReference type="Pfam" id="PF22422">
    <property type="entry name" value="MGH1-like_GH"/>
    <property type="match status" value="1"/>
</dbReference>
<dbReference type="Proteomes" id="UP000031656">
    <property type="component" value="Chromosome"/>
</dbReference>